<dbReference type="SUPFAM" id="SSF56024">
    <property type="entry name" value="Phospholipase D/nuclease"/>
    <property type="match status" value="1"/>
</dbReference>
<sequence>MQKTTNIIYNNELVDYEIEEIFDSTKYNKLTAVTFSASPKFINQYLSNFDSINIVVGIPEERVQAATNDELLKQTLKSSFKSKLTNESLQFLSELDTPVKKQVIDKKIQVKVPKPGNVIHSKFYLLSNDATQETRLSIGSANLSSQAFEPQYNQFEEVLIYDNSPLFDLYQQRYFYDLEPILTDYISKNTFKIIQQRMSDNSKLSEQDRLVTATIFTANDLENIQTNDLSDVVQTLRDDMKVGLIPENTGELVNQINNEKVAGTQEFEDTQNDNLKSDQVFELISNIISKNKGNHRLVTKQTEKKKANKVLSIKLHAHDNNSMASKRPLLTFSSANIDINNNQSGLFTLDPLNKNRLLPFGKHISHDALKDSLHTIDQLIESYHKFTLDYSDEYGQRIYEAILFAFNAPFISIIRSNIGRPDDEEARDIPQILFIGGTANSGKSSLLRIISKMVKSNKNQDDFIAYDLIYQNDYQKGANTVKLLHDWLSEENVTPLLVDELPNDFFTNAKRGEELVMTLNNNVATQHTSYPAMITTTNSEDYTLNERARRRSYYLKHDAVFNDDFKEASLKAYHEISDQTNNELFQDFVLRFAEKISDDETKWNAYRNGSKNDFLALTRAIFKEYYQEINEPLPKYFPLTRYDDANESGQEKWRKLFDYDRENFVYNKQTDRLLYRMSKLDENVNRYGIKPSMAYVNALSPKVKASSDNSIDQELKGTEFFKCIGEDNPFLKKSFLHRFKRK</sequence>
<evidence type="ECO:0000259" key="1">
    <source>
        <dbReference type="PROSITE" id="PS50035"/>
    </source>
</evidence>
<comment type="caution">
    <text evidence="2">The sequence shown here is derived from an EMBL/GenBank/DDBJ whole genome shotgun (WGS) entry which is preliminary data.</text>
</comment>
<proteinExistence type="predicted"/>
<reference evidence="2 3" key="1">
    <citation type="submission" date="2018-07" db="EMBL/GenBank/DDBJ databases">
        <title>Genome-based reclassification of Weissella jogaejeotgali as Weissella thailandensis.</title>
        <authorList>
            <person name="Chun J."/>
            <person name="Kim B.-Y."/>
            <person name="Kwak M.-J."/>
        </authorList>
    </citation>
    <scope>NUCLEOTIDE SEQUENCE [LARGE SCALE GENOMIC DNA]</scope>
    <source>
        <strain evidence="2 3">KCTC 3751</strain>
    </source>
</reference>
<accession>A0ABX9I505</accession>
<dbReference type="InterPro" id="IPR027417">
    <property type="entry name" value="P-loop_NTPase"/>
</dbReference>
<dbReference type="Proteomes" id="UP000254492">
    <property type="component" value="Unassembled WGS sequence"/>
</dbReference>
<dbReference type="EMBL" id="QRAY01000006">
    <property type="protein sequence ID" value="RDS59761.1"/>
    <property type="molecule type" value="Genomic_DNA"/>
</dbReference>
<protein>
    <recommendedName>
        <fullName evidence="1">PLD phosphodiesterase domain-containing protein</fullName>
    </recommendedName>
</protein>
<dbReference type="SUPFAM" id="SSF52540">
    <property type="entry name" value="P-loop containing nucleoside triphosphate hydrolases"/>
    <property type="match status" value="1"/>
</dbReference>
<keyword evidence="3" id="KW-1185">Reference proteome</keyword>
<feature type="domain" description="PLD phosphodiesterase" evidence="1">
    <location>
        <begin position="115"/>
        <end position="147"/>
    </location>
</feature>
<name>A0ABX9I505_9LACO</name>
<dbReference type="PROSITE" id="PS50035">
    <property type="entry name" value="PLD"/>
    <property type="match status" value="1"/>
</dbReference>
<evidence type="ECO:0000313" key="2">
    <source>
        <dbReference type="EMBL" id="RDS59761.1"/>
    </source>
</evidence>
<dbReference type="Gene3D" id="3.30.870.10">
    <property type="entry name" value="Endonuclease Chain A"/>
    <property type="match status" value="1"/>
</dbReference>
<dbReference type="CDD" id="cd09117">
    <property type="entry name" value="PLDc_Bfil_DEXD_like"/>
    <property type="match status" value="1"/>
</dbReference>
<organism evidence="2 3">
    <name type="scientific">Weissella thailandensis</name>
    <dbReference type="NCBI Taxonomy" id="89061"/>
    <lineage>
        <taxon>Bacteria</taxon>
        <taxon>Bacillati</taxon>
        <taxon>Bacillota</taxon>
        <taxon>Bacilli</taxon>
        <taxon>Lactobacillales</taxon>
        <taxon>Lactobacillaceae</taxon>
        <taxon>Weissella</taxon>
    </lineage>
</organism>
<gene>
    <name evidence="2" type="ORF">DWV05_04165</name>
</gene>
<dbReference type="RefSeq" id="WP_115470834.1">
    <property type="nucleotide sequence ID" value="NZ_BJEC01000006.1"/>
</dbReference>
<evidence type="ECO:0000313" key="3">
    <source>
        <dbReference type="Proteomes" id="UP000254492"/>
    </source>
</evidence>
<dbReference type="InterPro" id="IPR001736">
    <property type="entry name" value="PLipase_D/transphosphatidylase"/>
</dbReference>